<protein>
    <recommendedName>
        <fullName evidence="4">DUF5105 domain-containing protein</fullName>
    </recommendedName>
</protein>
<dbReference type="AlphaFoldDB" id="A0A1J0A7U9"/>
<dbReference type="Proteomes" id="UP000191200">
    <property type="component" value="Chromosome"/>
</dbReference>
<dbReference type="KEGG" id="vte:BHY08_09455"/>
<evidence type="ECO:0008006" key="4">
    <source>
        <dbReference type="Google" id="ProtNLM"/>
    </source>
</evidence>
<name>A0A1J0A7U9_9ENTE</name>
<feature type="chain" id="PRO_5039716567" description="DUF5105 domain-containing protein" evidence="1">
    <location>
        <begin position="26"/>
        <end position="239"/>
    </location>
</feature>
<dbReference type="STRING" id="519472.BHY08_09455"/>
<feature type="signal peptide" evidence="1">
    <location>
        <begin position="1"/>
        <end position="25"/>
    </location>
</feature>
<evidence type="ECO:0000256" key="1">
    <source>
        <dbReference type="SAM" id="SignalP"/>
    </source>
</evidence>
<dbReference type="PROSITE" id="PS51257">
    <property type="entry name" value="PROKAR_LIPOPROTEIN"/>
    <property type="match status" value="1"/>
</dbReference>
<sequence>MFKHKKKLVLVFCMIALFFFSGCSSKGENVDKVVSLFANRLFYDTQVDDYKEMFSDSQLYNKRAQEVEEDLQNNFATVFEPISGTLSKSEREDISISLIDKIRDKASYSYTIDETTKNTIKVTYHIKGFDYAHLVGMTMSNLIKNEDKIEPGSVGAKHIVTSAYYDALEKSSSVDKAVDVSAYFKQDNNKKWLVDKTKSKETDIQNLLFAFMTGKKYDDDYEKKMLEEINQITTQDSTK</sequence>
<keyword evidence="1" id="KW-0732">Signal</keyword>
<evidence type="ECO:0000313" key="3">
    <source>
        <dbReference type="Proteomes" id="UP000191200"/>
    </source>
</evidence>
<gene>
    <name evidence="2" type="ORF">BHY08_09455</name>
</gene>
<keyword evidence="3" id="KW-1185">Reference proteome</keyword>
<dbReference type="RefSeq" id="WP_071457622.1">
    <property type="nucleotide sequence ID" value="NZ_CABJEN010000002.1"/>
</dbReference>
<reference evidence="2 3" key="1">
    <citation type="submission" date="2016-09" db="EMBL/GenBank/DDBJ databases">
        <title>Vagococcus teuberi sp. nov., isolated from the Malian artisanal sour milk fene.</title>
        <authorList>
            <person name="Wullschleger S."/>
            <person name="Seifert C."/>
            <person name="Baumgartner S."/>
            <person name="Lacroix C."/>
            <person name="Bonfoh B."/>
            <person name="Stevens M.J."/>
            <person name="Meile L."/>
        </authorList>
    </citation>
    <scope>NUCLEOTIDE SEQUENCE [LARGE SCALE GENOMIC DNA]</scope>
    <source>
        <strain evidence="2 3">DSM 21459</strain>
    </source>
</reference>
<evidence type="ECO:0000313" key="2">
    <source>
        <dbReference type="EMBL" id="APB32014.1"/>
    </source>
</evidence>
<accession>A0A1J0A7U9</accession>
<organism evidence="2 3">
    <name type="scientific">Vagococcus teuberi</name>
    <dbReference type="NCBI Taxonomy" id="519472"/>
    <lineage>
        <taxon>Bacteria</taxon>
        <taxon>Bacillati</taxon>
        <taxon>Bacillota</taxon>
        <taxon>Bacilli</taxon>
        <taxon>Lactobacillales</taxon>
        <taxon>Enterococcaceae</taxon>
        <taxon>Vagococcus</taxon>
    </lineage>
</organism>
<dbReference type="OrthoDB" id="2199696at2"/>
<dbReference type="EMBL" id="CP017267">
    <property type="protein sequence ID" value="APB32014.1"/>
    <property type="molecule type" value="Genomic_DNA"/>
</dbReference>
<proteinExistence type="predicted"/>